<accession>A0ABY7DFH0</accession>
<dbReference type="Proteomes" id="UP001164746">
    <property type="component" value="Chromosome 2"/>
</dbReference>
<gene>
    <name evidence="1" type="ORF">MAR_028416</name>
</gene>
<dbReference type="PANTHER" id="PTHR31630">
    <property type="entry name" value="PHYTANOYL-COA DIOXYGENASE-RELATED-RELATED"/>
    <property type="match status" value="1"/>
</dbReference>
<sequence>MITNKNIAELEEKGYTIVANVLTGAQCDQAITEYRTWLAHFGERFPKSFNSLIKDHNVGHMDTTWRLRLLSKPVFAQIWKTDKLLTSYDAIAIGRPPEDGDEDFQEPGKYWLHADTTPSRVGLHAYQGALYLEEQTKKDWTFQVIEGSHKYSEKLFQDCPDKTEASRRLGYYYKLVDGDTQYFEDKGCRTMRVPVPKGGMVLWDSRLVHANARPLPNRKTKGRWRFVTFISMTPAIWANETDLEKHREAYRKPTLTTHWSSQGIRLLKTSCSPGIPFPNTVPEVAQTLEARQLSAMEPYDFNDGRPNGDEYVPKWRKISVELAPELDFEKQYANGHI</sequence>
<reference evidence="1" key="1">
    <citation type="submission" date="2022-11" db="EMBL/GenBank/DDBJ databases">
        <title>Centuries of genome instability and evolution in soft-shell clam transmissible cancer (bioRxiv).</title>
        <authorList>
            <person name="Hart S.F.M."/>
            <person name="Yonemitsu M.A."/>
            <person name="Giersch R.M."/>
            <person name="Beal B.F."/>
            <person name="Arriagada G."/>
            <person name="Davis B.W."/>
            <person name="Ostrander E.A."/>
            <person name="Goff S.P."/>
            <person name="Metzger M.J."/>
        </authorList>
    </citation>
    <scope>NUCLEOTIDE SEQUENCE</scope>
    <source>
        <strain evidence="1">MELC-2E11</strain>
        <tissue evidence="1">Siphon/mantle</tissue>
    </source>
</reference>
<evidence type="ECO:0000313" key="1">
    <source>
        <dbReference type="EMBL" id="WAQ95726.1"/>
    </source>
</evidence>
<dbReference type="SUPFAM" id="SSF51197">
    <property type="entry name" value="Clavaminate synthase-like"/>
    <property type="match status" value="1"/>
</dbReference>
<dbReference type="Pfam" id="PF05721">
    <property type="entry name" value="PhyH"/>
    <property type="match status" value="1"/>
</dbReference>
<dbReference type="PANTHER" id="PTHR31630:SF6">
    <property type="entry name" value="PHYTANOYL-COA DIOXYGENASE-RELATED"/>
    <property type="match status" value="1"/>
</dbReference>
<dbReference type="EMBL" id="CP111013">
    <property type="protein sequence ID" value="WAQ95726.1"/>
    <property type="molecule type" value="Genomic_DNA"/>
</dbReference>
<keyword evidence="2" id="KW-1185">Reference proteome</keyword>
<evidence type="ECO:0000313" key="2">
    <source>
        <dbReference type="Proteomes" id="UP001164746"/>
    </source>
</evidence>
<dbReference type="InterPro" id="IPR008775">
    <property type="entry name" value="Phytyl_CoA_dOase-like"/>
</dbReference>
<protein>
    <recommendedName>
        <fullName evidence="3">Phytanoyl-CoA dioxygenase</fullName>
    </recommendedName>
</protein>
<name>A0ABY7DFH0_MYAAR</name>
<evidence type="ECO:0008006" key="3">
    <source>
        <dbReference type="Google" id="ProtNLM"/>
    </source>
</evidence>
<dbReference type="Gene3D" id="2.60.120.620">
    <property type="entry name" value="q2cbj1_9rhob like domain"/>
    <property type="match status" value="1"/>
</dbReference>
<proteinExistence type="predicted"/>
<organism evidence="1 2">
    <name type="scientific">Mya arenaria</name>
    <name type="common">Soft-shell clam</name>
    <dbReference type="NCBI Taxonomy" id="6604"/>
    <lineage>
        <taxon>Eukaryota</taxon>
        <taxon>Metazoa</taxon>
        <taxon>Spiralia</taxon>
        <taxon>Lophotrochozoa</taxon>
        <taxon>Mollusca</taxon>
        <taxon>Bivalvia</taxon>
        <taxon>Autobranchia</taxon>
        <taxon>Heteroconchia</taxon>
        <taxon>Euheterodonta</taxon>
        <taxon>Imparidentia</taxon>
        <taxon>Neoheterodontei</taxon>
        <taxon>Myida</taxon>
        <taxon>Myoidea</taxon>
        <taxon>Myidae</taxon>
        <taxon>Mya</taxon>
    </lineage>
</organism>